<comment type="caution">
    <text evidence="3">The sequence shown here is derived from an EMBL/GenBank/DDBJ whole genome shotgun (WGS) entry which is preliminary data.</text>
</comment>
<dbReference type="AlphaFoldDB" id="A0AAU9I3L8"/>
<protein>
    <submittedName>
        <fullName evidence="3">Uncharacterized protein</fullName>
    </submittedName>
</protein>
<feature type="coiled-coil region" evidence="1">
    <location>
        <begin position="80"/>
        <end position="121"/>
    </location>
</feature>
<accession>A0AAU9I3L8</accession>
<gene>
    <name evidence="3" type="ORF">BSTOLATCC_MIC222</name>
</gene>
<sequence>MKKDHLAFNFHRKDLELILESSTPRTAAKSPLSKTPSAPKSAISPQSDNRVKQSFKYLPDLESPNKSLNLEGISFNSPSSDSLLKQLKYIEEERNSLRAELNKYKDENRKLAKMNKELRFKNSFQQTAIDNLTMDLKKLKYTRGSVSNTDFIWKATNKSMSRPVFRSKEFDNRLSSPQFRNSSNDYSEDVGNISATLHERRLRLKQATKNFYYKHWGAILIEFTINFYYAGFIVNNIYLSYLPPKVNLEFLDFPYFRNNDIFFFKNATYFASLISHSIWEVDYKYYHFDPRK</sequence>
<evidence type="ECO:0000313" key="3">
    <source>
        <dbReference type="EMBL" id="CAG9310008.1"/>
    </source>
</evidence>
<dbReference type="Proteomes" id="UP001162131">
    <property type="component" value="Unassembled WGS sequence"/>
</dbReference>
<evidence type="ECO:0000256" key="2">
    <source>
        <dbReference type="SAM" id="MobiDB-lite"/>
    </source>
</evidence>
<keyword evidence="1" id="KW-0175">Coiled coil</keyword>
<dbReference type="EMBL" id="CAJZBQ010000001">
    <property type="protein sequence ID" value="CAG9310008.1"/>
    <property type="molecule type" value="Genomic_DNA"/>
</dbReference>
<proteinExistence type="predicted"/>
<keyword evidence="4" id="KW-1185">Reference proteome</keyword>
<name>A0AAU9I3L8_9CILI</name>
<evidence type="ECO:0000256" key="1">
    <source>
        <dbReference type="SAM" id="Coils"/>
    </source>
</evidence>
<evidence type="ECO:0000313" key="4">
    <source>
        <dbReference type="Proteomes" id="UP001162131"/>
    </source>
</evidence>
<reference evidence="3" key="1">
    <citation type="submission" date="2021-09" db="EMBL/GenBank/DDBJ databases">
        <authorList>
            <consortium name="AG Swart"/>
            <person name="Singh M."/>
            <person name="Singh A."/>
            <person name="Seah K."/>
            <person name="Emmerich C."/>
        </authorList>
    </citation>
    <scope>NUCLEOTIDE SEQUENCE</scope>
    <source>
        <strain evidence="3">ATCC30299</strain>
    </source>
</reference>
<feature type="compositionally biased region" description="Polar residues" evidence="2">
    <location>
        <begin position="32"/>
        <end position="48"/>
    </location>
</feature>
<organism evidence="3 4">
    <name type="scientific">Blepharisma stoltei</name>
    <dbReference type="NCBI Taxonomy" id="1481888"/>
    <lineage>
        <taxon>Eukaryota</taxon>
        <taxon>Sar</taxon>
        <taxon>Alveolata</taxon>
        <taxon>Ciliophora</taxon>
        <taxon>Postciliodesmatophora</taxon>
        <taxon>Heterotrichea</taxon>
        <taxon>Heterotrichida</taxon>
        <taxon>Blepharismidae</taxon>
        <taxon>Blepharisma</taxon>
    </lineage>
</organism>
<feature type="region of interest" description="Disordered" evidence="2">
    <location>
        <begin position="20"/>
        <end position="49"/>
    </location>
</feature>